<dbReference type="PANTHER" id="PTHR30005">
    <property type="entry name" value="EXOPOLYPHOSPHATASE"/>
    <property type="match status" value="1"/>
</dbReference>
<dbReference type="PANTHER" id="PTHR30005:SF0">
    <property type="entry name" value="RETROGRADE REGULATION PROTEIN 2"/>
    <property type="match status" value="1"/>
</dbReference>
<dbReference type="SUPFAM" id="SSF109604">
    <property type="entry name" value="HD-domain/PDEase-like"/>
    <property type="match status" value="1"/>
</dbReference>
<dbReference type="SUPFAM" id="SSF53067">
    <property type="entry name" value="Actin-like ATPase domain"/>
    <property type="match status" value="2"/>
</dbReference>
<dbReference type="InterPro" id="IPR050273">
    <property type="entry name" value="GppA/Ppx_hydrolase"/>
</dbReference>
<dbReference type="EMBL" id="FPHC01000036">
    <property type="protein sequence ID" value="SFV55027.1"/>
    <property type="molecule type" value="Genomic_DNA"/>
</dbReference>
<dbReference type="GO" id="GO:0004309">
    <property type="term" value="F:exopolyphosphatase activity"/>
    <property type="evidence" value="ECO:0007669"/>
    <property type="project" value="UniProtKB-EC"/>
</dbReference>
<name>A0A1W1BNG8_9ZZZZ</name>
<dbReference type="InterPro" id="IPR003695">
    <property type="entry name" value="Ppx_GppA_N"/>
</dbReference>
<protein>
    <submittedName>
        <fullName evidence="2">Exopolyphosphatase</fullName>
        <ecNumber evidence="2">3.6.1.11</ecNumber>
    </submittedName>
</protein>
<proteinExistence type="predicted"/>
<feature type="domain" description="Ppx/GppA phosphatase N-terminal" evidence="1">
    <location>
        <begin position="19"/>
        <end position="299"/>
    </location>
</feature>
<evidence type="ECO:0000313" key="2">
    <source>
        <dbReference type="EMBL" id="SFV55027.1"/>
    </source>
</evidence>
<dbReference type="Gene3D" id="1.10.3210.10">
    <property type="entry name" value="Hypothetical protein af1432"/>
    <property type="match status" value="1"/>
</dbReference>
<organism evidence="2">
    <name type="scientific">hydrothermal vent metagenome</name>
    <dbReference type="NCBI Taxonomy" id="652676"/>
    <lineage>
        <taxon>unclassified sequences</taxon>
        <taxon>metagenomes</taxon>
        <taxon>ecological metagenomes</taxon>
    </lineage>
</organism>
<gene>
    <name evidence="2" type="ORF">MNB_SV-6-821</name>
</gene>
<dbReference type="Gene3D" id="3.30.420.150">
    <property type="entry name" value="Exopolyphosphatase. Domain 2"/>
    <property type="match status" value="1"/>
</dbReference>
<evidence type="ECO:0000259" key="1">
    <source>
        <dbReference type="Pfam" id="PF02541"/>
    </source>
</evidence>
<dbReference type="AlphaFoldDB" id="A0A1W1BNG8"/>
<accession>A0A1W1BNG8</accession>
<dbReference type="EC" id="3.6.1.11" evidence="2"/>
<dbReference type="InterPro" id="IPR043129">
    <property type="entry name" value="ATPase_NBD"/>
</dbReference>
<dbReference type="CDD" id="cd24052">
    <property type="entry name" value="ASKHA_NBD_HpPPX-GppA-like"/>
    <property type="match status" value="1"/>
</dbReference>
<keyword evidence="2" id="KW-0378">Hydrolase</keyword>
<dbReference type="Gene3D" id="3.30.420.40">
    <property type="match status" value="1"/>
</dbReference>
<sequence>MAKRTAVIDIGSNSARLVIYERTSRYGFHLICEQKSRVRIGEGAYRQGGNLQPIGIERAYLALQSFIQTTKKYRVHKILCVATSALRDAPNGREFVAWIREHLKLSIKIIDGNEEAKLGAIATNNLLPIDSGITIDIGGGSSDMALIEGGKIVETCSLNIGTVRLKELFFDHNEPIERAMEYIALELEKIPNRFKSSLAIGIGGSARTLSKAIMRRSDYPLDKLHAFRYSVKDEMDYLTSVTQADLKSLEKLDIKRGRFDTIREGTLIFVSILKKIEAKEVISSGVGVREGLFLKDLLRNSRLQFPVGLNPSTQSILDRFDNLTPKSSNSSHRVKVASRIYQLCHEEFGLSYSYLDPLKVALKLSNIGKTLTIYKSRQHAFYIAMQELNFGFDHKDMLIISLLLRTCGNSLLKKQLFEKYREILPPKDSMRSLSFIYNLTILLHENSNEADINLSYSDKILTIDSNQSLYHAKESIELLERPHKFDIVINDTVNIPRYRF</sequence>
<dbReference type="Pfam" id="PF02541">
    <property type="entry name" value="Ppx-GppA"/>
    <property type="match status" value="1"/>
</dbReference>
<reference evidence="2" key="1">
    <citation type="submission" date="2016-10" db="EMBL/GenBank/DDBJ databases">
        <authorList>
            <person name="de Groot N.N."/>
        </authorList>
    </citation>
    <scope>NUCLEOTIDE SEQUENCE</scope>
</reference>